<keyword evidence="1" id="KW-0812">Transmembrane</keyword>
<dbReference type="STRING" id="371731.Rsw2DRAFT_1699"/>
<feature type="transmembrane region" description="Helical" evidence="1">
    <location>
        <begin position="94"/>
        <end position="114"/>
    </location>
</feature>
<proteinExistence type="predicted"/>
<feature type="transmembrane region" description="Helical" evidence="1">
    <location>
        <begin position="35"/>
        <end position="52"/>
    </location>
</feature>
<accession>C8S0X1</accession>
<keyword evidence="1" id="KW-1133">Transmembrane helix</keyword>
<dbReference type="InterPro" id="IPR043912">
    <property type="entry name" value="DUF5765"/>
</dbReference>
<dbReference type="Proteomes" id="UP000010121">
    <property type="component" value="Unassembled WGS sequence"/>
</dbReference>
<feature type="transmembrane region" description="Helical" evidence="1">
    <location>
        <begin position="64"/>
        <end position="82"/>
    </location>
</feature>
<dbReference type="OrthoDB" id="8548427at2"/>
<organism evidence="2 3">
    <name type="scientific">Rhodobacter ferrooxidans</name>
    <dbReference type="NCBI Taxonomy" id="371731"/>
    <lineage>
        <taxon>Bacteria</taxon>
        <taxon>Pseudomonadati</taxon>
        <taxon>Pseudomonadota</taxon>
        <taxon>Alphaproteobacteria</taxon>
        <taxon>Rhodobacterales</taxon>
        <taxon>Rhodobacter group</taxon>
        <taxon>Rhodobacter</taxon>
    </lineage>
</organism>
<comment type="caution">
    <text evidence="2">The sequence shown here is derived from an EMBL/GenBank/DDBJ whole genome shotgun (WGS) entry which is preliminary data.</text>
</comment>
<feature type="transmembrane region" description="Helical" evidence="1">
    <location>
        <begin position="184"/>
        <end position="201"/>
    </location>
</feature>
<dbReference type="EMBL" id="ACYY01000009">
    <property type="protein sequence ID" value="EEW25412.1"/>
    <property type="molecule type" value="Genomic_DNA"/>
</dbReference>
<reference evidence="2 3" key="1">
    <citation type="submission" date="2009-08" db="EMBL/GenBank/DDBJ databases">
        <title>The draft genome of Rhodobacter sp. SW2.</title>
        <authorList>
            <consortium name="US DOE Joint Genome Institute (JGI-PGF)"/>
            <person name="Lucas S."/>
            <person name="Copeland A."/>
            <person name="Lapidus A."/>
            <person name="Glavina del Rio T."/>
            <person name="Tice H."/>
            <person name="Bruce D."/>
            <person name="Goodwin L."/>
            <person name="Pitluck S."/>
            <person name="Larimer F."/>
            <person name="Land M.L."/>
            <person name="Hauser L."/>
            <person name="Emerson D."/>
        </authorList>
    </citation>
    <scope>NUCLEOTIDE SEQUENCE [LARGE SCALE GENOMIC DNA]</scope>
    <source>
        <strain evidence="2 3">SW2</strain>
    </source>
</reference>
<keyword evidence="1" id="KW-0472">Membrane</keyword>
<evidence type="ECO:0000313" key="3">
    <source>
        <dbReference type="Proteomes" id="UP000010121"/>
    </source>
</evidence>
<protein>
    <submittedName>
        <fullName evidence="2">Uncharacterized protein</fullName>
    </submittedName>
</protein>
<keyword evidence="3" id="KW-1185">Reference proteome</keyword>
<feature type="transmembrane region" description="Helical" evidence="1">
    <location>
        <begin position="158"/>
        <end position="179"/>
    </location>
</feature>
<dbReference type="RefSeq" id="WP_008029991.1">
    <property type="nucleotide sequence ID" value="NZ_ACYY01000009.1"/>
</dbReference>
<sequence length="234" mass="25274">MCWSSGATIAMVAAGAVATAISIRRGDPVAMPLALAYFTFMEALQVGGYMVINQCGSPVNQSLTLLSILHIVFQPLFINAFAMELVPREVKLRVRMAVFIGCALSSVIMLLQLYPFDWAGVCAPGSILCGKILCTVSGVWHQAWDVPYNGLLVPLENLLGTTLGFPSYMIAAFVLPLLYGAWRFALFQFLMGPVLAGQLTTAPNEVPAIWCLFSIGLALVSLSPAIRQRMTVRA</sequence>
<evidence type="ECO:0000256" key="1">
    <source>
        <dbReference type="SAM" id="Phobius"/>
    </source>
</evidence>
<feature type="transmembrane region" description="Helical" evidence="1">
    <location>
        <begin position="207"/>
        <end position="226"/>
    </location>
</feature>
<gene>
    <name evidence="2" type="ORF">Rsw2DRAFT_1699</name>
</gene>
<dbReference type="AlphaFoldDB" id="C8S0X1"/>
<dbReference type="eggNOG" id="ENOG502ZBUV">
    <property type="taxonomic scope" value="Bacteria"/>
</dbReference>
<evidence type="ECO:0000313" key="2">
    <source>
        <dbReference type="EMBL" id="EEW25412.1"/>
    </source>
</evidence>
<name>C8S0X1_9RHOB</name>
<feature type="transmembrane region" description="Helical" evidence="1">
    <location>
        <begin position="6"/>
        <end position="23"/>
    </location>
</feature>
<dbReference type="Pfam" id="PF19069">
    <property type="entry name" value="DUF5765"/>
    <property type="match status" value="1"/>
</dbReference>